<evidence type="ECO:0000313" key="2">
    <source>
        <dbReference type="Proteomes" id="UP000638188"/>
    </source>
</evidence>
<accession>A0ABQ1Q1V9</accession>
<protein>
    <submittedName>
        <fullName evidence="1">Uncharacterized protein</fullName>
    </submittedName>
</protein>
<keyword evidence="2" id="KW-1185">Reference proteome</keyword>
<reference evidence="2" key="1">
    <citation type="journal article" date="2019" name="Int. J. Syst. Evol. Microbiol.">
        <title>The Global Catalogue of Microorganisms (GCM) 10K type strain sequencing project: providing services to taxonomists for standard genome sequencing and annotation.</title>
        <authorList>
            <consortium name="The Broad Institute Genomics Platform"/>
            <consortium name="The Broad Institute Genome Sequencing Center for Infectious Disease"/>
            <person name="Wu L."/>
            <person name="Ma J."/>
        </authorList>
    </citation>
    <scope>NUCLEOTIDE SEQUENCE [LARGE SCALE GENOMIC DNA]</scope>
    <source>
        <strain evidence="2">CGMCC 1.12482</strain>
    </source>
</reference>
<name>A0ABQ1Q1V9_9GAMM</name>
<evidence type="ECO:0000313" key="1">
    <source>
        <dbReference type="EMBL" id="GGD09143.1"/>
    </source>
</evidence>
<comment type="caution">
    <text evidence="1">The sequence shown here is derived from an EMBL/GenBank/DDBJ whole genome shotgun (WGS) entry which is preliminary data.</text>
</comment>
<dbReference type="EMBL" id="BMFF01000007">
    <property type="protein sequence ID" value="GGD09143.1"/>
    <property type="molecule type" value="Genomic_DNA"/>
</dbReference>
<gene>
    <name evidence="1" type="ORF">GCM10007418_30270</name>
</gene>
<proteinExistence type="predicted"/>
<organism evidence="1 2">
    <name type="scientific">Halopseudomonas salina</name>
    <dbReference type="NCBI Taxonomy" id="1323744"/>
    <lineage>
        <taxon>Bacteria</taxon>
        <taxon>Pseudomonadati</taxon>
        <taxon>Pseudomonadota</taxon>
        <taxon>Gammaproteobacteria</taxon>
        <taxon>Pseudomonadales</taxon>
        <taxon>Pseudomonadaceae</taxon>
        <taxon>Halopseudomonas</taxon>
    </lineage>
</organism>
<dbReference type="RefSeq" id="WP_150278891.1">
    <property type="nucleotide sequence ID" value="NZ_BMFF01000007.1"/>
</dbReference>
<sequence>MHIVNDYSEAIPVERALYAVRLRDNGWSIADGPGTQIVLPEQVAQAGYHIPVRFDSCEAARQAILGGPETPFDIKPDSRWVTYCLSAGGVFCKEYEPASGPENSSSRSG</sequence>
<dbReference type="Proteomes" id="UP000638188">
    <property type="component" value="Unassembled WGS sequence"/>
</dbReference>